<dbReference type="SUPFAM" id="SSF56601">
    <property type="entry name" value="beta-lactamase/transpeptidase-like"/>
    <property type="match status" value="1"/>
</dbReference>
<proteinExistence type="predicted"/>
<accession>A0ABC9Z5J2</accession>
<dbReference type="AlphaFoldDB" id="A0ABC9Z5J2"/>
<keyword evidence="3" id="KW-1185">Reference proteome</keyword>
<keyword evidence="1" id="KW-0472">Membrane</keyword>
<comment type="caution">
    <text evidence="2">The sequence shown here is derived from an EMBL/GenBank/DDBJ whole genome shotgun (WGS) entry which is preliminary data.</text>
</comment>
<protein>
    <recommendedName>
        <fullName evidence="4">Secreted protein</fullName>
    </recommendedName>
</protein>
<feature type="transmembrane region" description="Helical" evidence="1">
    <location>
        <begin position="27"/>
        <end position="50"/>
    </location>
</feature>
<sequence length="267" mass="28250">MNNRPVRKRKVDWAVGDTGGGQMGGRIGAIGALGALLAVCLGGAVGVGAAQPVPADIQPLQVPDRTSISVRTLVPGVGWGTDNESEERAGLSISKLYIADYALRHGDGSAADKDLCERMIRKSDDYAADRLFAKYPKAIDAVAAEYGLTATHGEGDWEFSTTSTADVADFLAAKVRSDPDSPILAWMEEPAEKAADGTRQDWGTARLPQILGTKWGWADVGDPEVASASFGPGFTVSAHTYGSAEQQTQDVQAVLWGLIGELTPRRH</sequence>
<dbReference type="Proteomes" id="UP000037179">
    <property type="component" value="Unassembled WGS sequence"/>
</dbReference>
<keyword evidence="1" id="KW-1133">Transmembrane helix</keyword>
<organism evidence="2 3">
    <name type="scientific">Nocardia seriolae</name>
    <dbReference type="NCBI Taxonomy" id="37332"/>
    <lineage>
        <taxon>Bacteria</taxon>
        <taxon>Bacillati</taxon>
        <taxon>Actinomycetota</taxon>
        <taxon>Actinomycetes</taxon>
        <taxon>Mycobacteriales</taxon>
        <taxon>Nocardiaceae</taxon>
        <taxon>Nocardia</taxon>
    </lineage>
</organism>
<reference evidence="2 3" key="2">
    <citation type="journal article" date="2016" name="Genome Announc.">
        <title>Draft Genome Sequence of Erythromycin- and Oxytetracycline-Sensitive Nocardia seriolae Strain U-1 (NBRC 110359).</title>
        <authorList>
            <person name="Imajoh M."/>
            <person name="Sukeda M."/>
            <person name="Shimizu M."/>
            <person name="Yamane J."/>
            <person name="Ohnishi K."/>
            <person name="Oshima S."/>
        </authorList>
    </citation>
    <scope>NUCLEOTIDE SEQUENCE [LARGE SCALE GENOMIC DNA]</scope>
    <source>
        <strain evidence="2 3">U-1</strain>
    </source>
</reference>
<dbReference type="EMBL" id="BBYQ01000207">
    <property type="protein sequence ID" value="GAP33077.1"/>
    <property type="molecule type" value="Genomic_DNA"/>
</dbReference>
<dbReference type="InterPro" id="IPR012338">
    <property type="entry name" value="Beta-lactam/transpept-like"/>
</dbReference>
<evidence type="ECO:0008006" key="4">
    <source>
        <dbReference type="Google" id="ProtNLM"/>
    </source>
</evidence>
<reference evidence="3" key="1">
    <citation type="submission" date="2015-07" db="EMBL/GenBank/DDBJ databases">
        <title>Nocardia seriolae U-1 whole genome shotgun sequence.</title>
        <authorList>
            <person name="Imajoh M."/>
            <person name="Fukumoto Y."/>
            <person name="Sukeda M."/>
            <person name="Yamane J."/>
            <person name="Yamasaki K."/>
            <person name="Shimizu M."/>
            <person name="Ohnishi K."/>
            <person name="Oshima S."/>
        </authorList>
    </citation>
    <scope>NUCLEOTIDE SEQUENCE [LARGE SCALE GENOMIC DNA]</scope>
    <source>
        <strain evidence="3">U-1</strain>
    </source>
</reference>
<gene>
    <name evidence="2" type="ORF">NSK11_contig00207-0002</name>
</gene>
<name>A0ABC9Z5J2_9NOCA</name>
<evidence type="ECO:0000256" key="1">
    <source>
        <dbReference type="SAM" id="Phobius"/>
    </source>
</evidence>
<dbReference type="Gene3D" id="3.40.710.10">
    <property type="entry name" value="DD-peptidase/beta-lactamase superfamily"/>
    <property type="match status" value="1"/>
</dbReference>
<evidence type="ECO:0000313" key="3">
    <source>
        <dbReference type="Proteomes" id="UP000037179"/>
    </source>
</evidence>
<evidence type="ECO:0000313" key="2">
    <source>
        <dbReference type="EMBL" id="GAP33077.1"/>
    </source>
</evidence>
<keyword evidence="1" id="KW-0812">Transmembrane</keyword>